<keyword evidence="2" id="KW-1185">Reference proteome</keyword>
<name>A0ABY1R8L1_9FLAO</name>
<evidence type="ECO:0000313" key="1">
    <source>
        <dbReference type="EMBL" id="SMP96082.1"/>
    </source>
</evidence>
<comment type="caution">
    <text evidence="1">The sequence shown here is derived from an EMBL/GenBank/DDBJ whole genome shotgun (WGS) entry which is preliminary data.</text>
</comment>
<protein>
    <submittedName>
        <fullName evidence="1">Uncharacterized protein</fullName>
    </submittedName>
</protein>
<dbReference type="Proteomes" id="UP001158050">
    <property type="component" value="Unassembled WGS sequence"/>
</dbReference>
<organism evidence="1 2">
    <name type="scientific">Epilithonimonas pallida</name>
    <dbReference type="NCBI Taxonomy" id="373671"/>
    <lineage>
        <taxon>Bacteria</taxon>
        <taxon>Pseudomonadati</taxon>
        <taxon>Bacteroidota</taxon>
        <taxon>Flavobacteriia</taxon>
        <taxon>Flavobacteriales</taxon>
        <taxon>Weeksellaceae</taxon>
        <taxon>Chryseobacterium group</taxon>
        <taxon>Epilithonimonas</taxon>
    </lineage>
</organism>
<accession>A0ABY1R8L1</accession>
<gene>
    <name evidence="1" type="ORF">SAMN05421679_10896</name>
</gene>
<sequence length="82" mass="9571">MNSDIISEIEHSKSDNFQLGEYIYMGMGLTRGHRICMSVAYKIDYCIKKAKQFEEINNDVTFTHINKVKIGELERSRKILLN</sequence>
<proteinExistence type="predicted"/>
<dbReference type="RefSeq" id="WP_283417695.1">
    <property type="nucleotide sequence ID" value="NZ_FXUO01000008.1"/>
</dbReference>
<reference evidence="1 2" key="1">
    <citation type="submission" date="2017-05" db="EMBL/GenBank/DDBJ databases">
        <authorList>
            <person name="Varghese N."/>
            <person name="Submissions S."/>
        </authorList>
    </citation>
    <scope>NUCLEOTIDE SEQUENCE [LARGE SCALE GENOMIC DNA]</scope>
    <source>
        <strain evidence="1 2">DSM 18015</strain>
    </source>
</reference>
<evidence type="ECO:0000313" key="2">
    <source>
        <dbReference type="Proteomes" id="UP001158050"/>
    </source>
</evidence>
<dbReference type="EMBL" id="FXUO01000008">
    <property type="protein sequence ID" value="SMP96082.1"/>
    <property type="molecule type" value="Genomic_DNA"/>
</dbReference>